<evidence type="ECO:0000256" key="2">
    <source>
        <dbReference type="ARBA" id="ARBA00023125"/>
    </source>
</evidence>
<name>A0ABY2Q3P5_9HYPH</name>
<comment type="caution">
    <text evidence="7">The sequence shown here is derived from an EMBL/GenBank/DDBJ whole genome shotgun (WGS) entry which is preliminary data.</text>
</comment>
<evidence type="ECO:0000256" key="4">
    <source>
        <dbReference type="PROSITE-ProRule" id="PRU00169"/>
    </source>
</evidence>
<evidence type="ECO:0000256" key="3">
    <source>
        <dbReference type="ARBA" id="ARBA00023163"/>
    </source>
</evidence>
<dbReference type="Pfam" id="PF00072">
    <property type="entry name" value="Response_reg"/>
    <property type="match status" value="1"/>
</dbReference>
<dbReference type="SMART" id="SM00448">
    <property type="entry name" value="REC"/>
    <property type="match status" value="1"/>
</dbReference>
<feature type="modified residue" description="4-aspartylphosphate" evidence="4">
    <location>
        <position position="56"/>
    </location>
</feature>
<feature type="domain" description="HTH luxR-type" evidence="5">
    <location>
        <begin position="136"/>
        <end position="201"/>
    </location>
</feature>
<evidence type="ECO:0000259" key="6">
    <source>
        <dbReference type="PROSITE" id="PS50110"/>
    </source>
</evidence>
<reference evidence="7 8" key="1">
    <citation type="submission" date="2019-04" db="EMBL/GenBank/DDBJ databases">
        <title>Mesorhizobium composti sp. nov., isolated from compost.</title>
        <authorList>
            <person name="Lin S.-Y."/>
            <person name="Hameed A."/>
            <person name="Hsieh Y.-T."/>
            <person name="Young C.-C."/>
        </authorList>
    </citation>
    <scope>NUCLEOTIDE SEQUENCE [LARGE SCALE GENOMIC DNA]</scope>
    <source>
        <strain evidence="7 8">CC-YTH430</strain>
    </source>
</reference>
<dbReference type="Proteomes" id="UP000306441">
    <property type="component" value="Unassembled WGS sequence"/>
</dbReference>
<feature type="domain" description="Response regulatory" evidence="6">
    <location>
        <begin position="7"/>
        <end position="120"/>
    </location>
</feature>
<keyword evidence="2" id="KW-0238">DNA-binding</keyword>
<dbReference type="SUPFAM" id="SSF52172">
    <property type="entry name" value="CheY-like"/>
    <property type="match status" value="1"/>
</dbReference>
<evidence type="ECO:0000256" key="1">
    <source>
        <dbReference type="ARBA" id="ARBA00023015"/>
    </source>
</evidence>
<evidence type="ECO:0000313" key="7">
    <source>
        <dbReference type="EMBL" id="THF54507.1"/>
    </source>
</evidence>
<accession>A0ABY2Q3P5</accession>
<dbReference type="PRINTS" id="PR00038">
    <property type="entry name" value="HTHLUXR"/>
</dbReference>
<dbReference type="CDD" id="cd06170">
    <property type="entry name" value="LuxR_C_like"/>
    <property type="match status" value="1"/>
</dbReference>
<dbReference type="SUPFAM" id="SSF46894">
    <property type="entry name" value="C-terminal effector domain of the bipartite response regulators"/>
    <property type="match status" value="1"/>
</dbReference>
<dbReference type="EMBL" id="SSNY01000019">
    <property type="protein sequence ID" value="THF54507.1"/>
    <property type="molecule type" value="Genomic_DNA"/>
</dbReference>
<dbReference type="Pfam" id="PF00196">
    <property type="entry name" value="GerE"/>
    <property type="match status" value="1"/>
</dbReference>
<dbReference type="SMART" id="SM00421">
    <property type="entry name" value="HTH_LUXR"/>
    <property type="match status" value="1"/>
</dbReference>
<dbReference type="PANTHER" id="PTHR44688">
    <property type="entry name" value="DNA-BINDING TRANSCRIPTIONAL ACTIVATOR DEVR_DOSR"/>
    <property type="match status" value="1"/>
</dbReference>
<proteinExistence type="predicted"/>
<dbReference type="RefSeq" id="WP_136360284.1">
    <property type="nucleotide sequence ID" value="NZ_SSNY01000019.1"/>
</dbReference>
<dbReference type="PROSITE" id="PS50110">
    <property type="entry name" value="RESPONSE_REGULATORY"/>
    <property type="match status" value="1"/>
</dbReference>
<evidence type="ECO:0000313" key="8">
    <source>
        <dbReference type="Proteomes" id="UP000306441"/>
    </source>
</evidence>
<keyword evidence="4" id="KW-0597">Phosphoprotein</keyword>
<dbReference type="Gene3D" id="1.10.10.10">
    <property type="entry name" value="Winged helix-like DNA-binding domain superfamily/Winged helix DNA-binding domain"/>
    <property type="match status" value="1"/>
</dbReference>
<protein>
    <submittedName>
        <fullName evidence="7">Response regulator transcription factor</fullName>
    </submittedName>
</protein>
<gene>
    <name evidence="7" type="ORF">E6C48_21720</name>
</gene>
<keyword evidence="8" id="KW-1185">Reference proteome</keyword>
<dbReference type="InterPro" id="IPR036388">
    <property type="entry name" value="WH-like_DNA-bd_sf"/>
</dbReference>
<dbReference type="PROSITE" id="PS50043">
    <property type="entry name" value="HTH_LUXR_2"/>
    <property type="match status" value="1"/>
</dbReference>
<dbReference type="InterPro" id="IPR000792">
    <property type="entry name" value="Tscrpt_reg_LuxR_C"/>
</dbReference>
<keyword evidence="1" id="KW-0805">Transcription regulation</keyword>
<dbReference type="PANTHER" id="PTHR44688:SF16">
    <property type="entry name" value="DNA-BINDING TRANSCRIPTIONAL ACTIVATOR DEVR_DOSR"/>
    <property type="match status" value="1"/>
</dbReference>
<dbReference type="Gene3D" id="3.40.50.2300">
    <property type="match status" value="1"/>
</dbReference>
<dbReference type="InterPro" id="IPR011006">
    <property type="entry name" value="CheY-like_superfamily"/>
</dbReference>
<evidence type="ECO:0000259" key="5">
    <source>
        <dbReference type="PROSITE" id="PS50043"/>
    </source>
</evidence>
<dbReference type="InterPro" id="IPR016032">
    <property type="entry name" value="Sig_transdc_resp-reg_C-effctor"/>
</dbReference>
<keyword evidence="3" id="KW-0804">Transcription</keyword>
<organism evidence="7 8">
    <name type="scientific">Ollibium composti</name>
    <dbReference type="NCBI Taxonomy" id="2675109"/>
    <lineage>
        <taxon>Bacteria</taxon>
        <taxon>Pseudomonadati</taxon>
        <taxon>Pseudomonadota</taxon>
        <taxon>Alphaproteobacteria</taxon>
        <taxon>Hyphomicrobiales</taxon>
        <taxon>Phyllobacteriaceae</taxon>
        <taxon>Ollibium</taxon>
    </lineage>
</organism>
<sequence>MNVHDHIVFVIDDDVRIQEALEELLASHGIHAVVFGSAGEYIDAEKPDVASCLVLDVELPDINGLDLQRQIAEGDHPPIVFITGHGDIPSSVSAIKQGAVDFLTKPFSDGDLMTAVRAAIAQDRQQRSQRADLELLRQRYARLTPREREVMPLVVSGLLNKQAAAELGISEVTLQIHRRNVMQKMVAASLADLVRIAERLEMPVTHSRRTGGSSVE</sequence>
<dbReference type="InterPro" id="IPR001789">
    <property type="entry name" value="Sig_transdc_resp-reg_receiver"/>
</dbReference>